<dbReference type="PANTHER" id="PTHR43421:SF1">
    <property type="entry name" value="METALLOPROTEASE PMBA"/>
    <property type="match status" value="1"/>
</dbReference>
<gene>
    <name evidence="5" type="ORF">E5R92_05470</name>
</gene>
<dbReference type="AlphaFoldDB" id="A0A6H1Q559"/>
<dbReference type="EMBL" id="CP038852">
    <property type="protein sequence ID" value="QIZ21229.1"/>
    <property type="molecule type" value="Genomic_DNA"/>
</dbReference>
<dbReference type="InterPro" id="IPR047657">
    <property type="entry name" value="PmbA"/>
</dbReference>
<dbReference type="InterPro" id="IPR045569">
    <property type="entry name" value="Metalloprtase-TldD/E_C"/>
</dbReference>
<dbReference type="SUPFAM" id="SSF111283">
    <property type="entry name" value="Putative modulator of DNA gyrase, PmbA/TldD"/>
    <property type="match status" value="1"/>
</dbReference>
<dbReference type="GO" id="GO:0008237">
    <property type="term" value="F:metallopeptidase activity"/>
    <property type="evidence" value="ECO:0007669"/>
    <property type="project" value="InterPro"/>
</dbReference>
<dbReference type="InterPro" id="IPR035068">
    <property type="entry name" value="TldD/PmbA_N"/>
</dbReference>
<dbReference type="Proteomes" id="UP000501094">
    <property type="component" value="Chromosome"/>
</dbReference>
<comment type="similarity">
    <text evidence="1">Belongs to the peptidase U62 family.</text>
</comment>
<dbReference type="GO" id="GO:0005829">
    <property type="term" value="C:cytosol"/>
    <property type="evidence" value="ECO:0007669"/>
    <property type="project" value="TreeGrafter"/>
</dbReference>
<accession>A0A6H1Q559</accession>
<dbReference type="Pfam" id="PF19290">
    <property type="entry name" value="PmbA_TldD_2nd"/>
    <property type="match status" value="1"/>
</dbReference>
<evidence type="ECO:0000313" key="6">
    <source>
        <dbReference type="Proteomes" id="UP000501094"/>
    </source>
</evidence>
<protein>
    <submittedName>
        <fullName evidence="5">TldD/PmbA family protein</fullName>
    </submittedName>
</protein>
<keyword evidence="6" id="KW-1185">Reference proteome</keyword>
<dbReference type="InterPro" id="IPR002510">
    <property type="entry name" value="Metalloprtase-TldD/E_N"/>
</dbReference>
<dbReference type="GO" id="GO:0006508">
    <property type="term" value="P:proteolysis"/>
    <property type="evidence" value="ECO:0007669"/>
    <property type="project" value="InterPro"/>
</dbReference>
<dbReference type="Pfam" id="PF01523">
    <property type="entry name" value="PmbA_TldD_1st"/>
    <property type="match status" value="1"/>
</dbReference>
<dbReference type="Pfam" id="PF19289">
    <property type="entry name" value="PmbA_TldD_3rd"/>
    <property type="match status" value="1"/>
</dbReference>
<proteinExistence type="inferred from homology"/>
<evidence type="ECO:0000259" key="2">
    <source>
        <dbReference type="Pfam" id="PF01523"/>
    </source>
</evidence>
<dbReference type="KEGG" id="peg:E5R92_05470"/>
<dbReference type="RefSeq" id="WP_168607088.1">
    <property type="nucleotide sequence ID" value="NZ_CP038852.1"/>
</dbReference>
<evidence type="ECO:0000259" key="4">
    <source>
        <dbReference type="Pfam" id="PF19290"/>
    </source>
</evidence>
<feature type="domain" description="Metalloprotease TldD/E central" evidence="4">
    <location>
        <begin position="119"/>
        <end position="224"/>
    </location>
</feature>
<name>A0A6H1Q559_9PROT</name>
<organism evidence="5 6">
    <name type="scientific">Candidatus Pelagibacter giovannonii</name>
    <dbReference type="NCBI Taxonomy" id="2563896"/>
    <lineage>
        <taxon>Bacteria</taxon>
        <taxon>Pseudomonadati</taxon>
        <taxon>Pseudomonadota</taxon>
        <taxon>Alphaproteobacteria</taxon>
        <taxon>Candidatus Pelagibacterales</taxon>
        <taxon>Candidatus Pelagibacteraceae</taxon>
        <taxon>Candidatus Pelagibacter</taxon>
    </lineage>
</organism>
<sequence>MVKDQDYLKKTASFCIDLAKKLGATDSSAAVMHSISETVNFRNKKLDESDRSDSLGVSLTTYIGKKKSSISSSNLTEENIKKLVERCIETTKITPEDEYNSLPDKDLLGNKINDLNLYDDDHIENDEKIEYLKEVEEAAFQKKEIINTETGFSESKSNFILASSDGFLNGYKSSSFSASCVAVAKDSNNKMERDYEFTSTCHLNDMLKPSQIGDMAAKKTLQKLDPRKIESEKISIVFDRRISKGILSAFASAISASSIARGTSFLKNKINEEIFTSSINIFDKPNIVKGLGSRYFDSEGVNTDELKLVDQGILKHYLVDTYNGKKLKLKSNGRSGGTSNLFFEKGSISYKNLLKLNSRILYITETIGHGSNLVTGDYSVGANGFMVEDGIFKYPVSEITIAGNFKDIFKNITLADDLEFKYSTNAPTMLIEGMVVAGK</sequence>
<dbReference type="PANTHER" id="PTHR43421">
    <property type="entry name" value="METALLOPROTEASE PMBA"/>
    <property type="match status" value="1"/>
</dbReference>
<dbReference type="InterPro" id="IPR045570">
    <property type="entry name" value="Metalloprtase-TldD/E_cen_dom"/>
</dbReference>
<evidence type="ECO:0000256" key="1">
    <source>
        <dbReference type="ARBA" id="ARBA00005836"/>
    </source>
</evidence>
<evidence type="ECO:0000313" key="5">
    <source>
        <dbReference type="EMBL" id="QIZ21229.1"/>
    </source>
</evidence>
<feature type="domain" description="Metalloprotease TldD/E C-terminal" evidence="3">
    <location>
        <begin position="232"/>
        <end position="438"/>
    </location>
</feature>
<dbReference type="Gene3D" id="3.30.2290.10">
    <property type="entry name" value="PmbA/TldD superfamily"/>
    <property type="match status" value="1"/>
</dbReference>
<evidence type="ECO:0000259" key="3">
    <source>
        <dbReference type="Pfam" id="PF19289"/>
    </source>
</evidence>
<reference evidence="5 6" key="1">
    <citation type="journal article" date="2020" name="Nat. Microbiol.">
        <title>Lysogenic host-virus interactions in SAR11 marine bacteria.</title>
        <authorList>
            <person name="Morris R.M."/>
            <person name="Cain K.R."/>
            <person name="Hvorecny K.L."/>
            <person name="Kollman J.M."/>
        </authorList>
    </citation>
    <scope>NUCLEOTIDE SEQUENCE [LARGE SCALE GENOMIC DNA]</scope>
    <source>
        <strain evidence="5 6">NP1</strain>
    </source>
</reference>
<feature type="domain" description="Metalloprotease TldD/E N-terminal" evidence="2">
    <location>
        <begin position="32"/>
        <end position="89"/>
    </location>
</feature>
<dbReference type="InterPro" id="IPR036059">
    <property type="entry name" value="TldD/PmbA_sf"/>
</dbReference>